<feature type="compositionally biased region" description="Low complexity" evidence="13">
    <location>
        <begin position="398"/>
        <end position="417"/>
    </location>
</feature>
<keyword evidence="6 12" id="KW-0732">Signal</keyword>
<dbReference type="GO" id="GO:0031505">
    <property type="term" value="P:fungal-type cell wall organization"/>
    <property type="evidence" value="ECO:0007669"/>
    <property type="project" value="TreeGrafter"/>
</dbReference>
<keyword evidence="10 12" id="KW-0449">Lipoprotein</keyword>
<dbReference type="Gene3D" id="3.20.20.80">
    <property type="entry name" value="Glycosidases"/>
    <property type="match status" value="1"/>
</dbReference>
<evidence type="ECO:0000256" key="8">
    <source>
        <dbReference type="ARBA" id="ARBA00023157"/>
    </source>
</evidence>
<feature type="compositionally biased region" description="Acidic residues" evidence="13">
    <location>
        <begin position="388"/>
        <end position="397"/>
    </location>
</feature>
<sequence>MKLSLAVLSLAATSIASLAPIEVRGNAFWNSDTGDRFYIRGVDYQPRNNGTLVDPLGIEEICLRDVEYFKELGLNTIRVYTVDNSLNHSTCMQALDDAGIYLILDVNTPEASISRYDPSCSYNAQYLQAVFSTVDAFAKYDNVLGFFAGNEVINDIENTTAAAPYVKAVVRDLKQYMKSQDYRAIPVGYSAADVSSNVFQTAEYFNCGDDEDARIDMLGVNDYSWCGQSSYVVSGYKEKVQKYTGYSVPIFFSEYGCNTVGTSRLFTEVGTIYSTLMTSVFSGGLVYEYSEESNNYGLVEIDDNGNLTILTDFTNLQSQLNDTSDPTGDGGYAASNSISTCPTYEAGIWEVEDNTIPDTPSAASVFFSSGAGQPLGTDIGNTQWGCYADDDDEDESSSSDSSSESSTGSSSSSSSSDAFSSTVATASSSASKSSSDSAPNSIQVPTIFNILYSFGNGNLISMLFTTLLLSSGLVVFAI</sequence>
<evidence type="ECO:0000256" key="11">
    <source>
        <dbReference type="ARBA" id="ARBA00023316"/>
    </source>
</evidence>
<keyword evidence="14" id="KW-0812">Transmembrane</keyword>
<evidence type="ECO:0000256" key="6">
    <source>
        <dbReference type="ARBA" id="ARBA00022729"/>
    </source>
</evidence>
<proteinExistence type="inferred from homology"/>
<keyword evidence="8" id="KW-1015">Disulfide bond</keyword>
<dbReference type="InterPro" id="IPR017853">
    <property type="entry name" value="GH"/>
</dbReference>
<reference evidence="16" key="1">
    <citation type="journal article" date="2015" name="J. Biotechnol.">
        <title>The structure of the Cyberlindnera jadinii genome and its relation to Candida utilis analyzed by the occurrence of single nucleotide polymorphisms.</title>
        <authorList>
            <person name="Rupp O."/>
            <person name="Brinkrolf K."/>
            <person name="Buerth C."/>
            <person name="Kunigo M."/>
            <person name="Schneider J."/>
            <person name="Jaenicke S."/>
            <person name="Goesmann A."/>
            <person name="Puehler A."/>
            <person name="Jaeger K.-E."/>
            <person name="Ernst J.F."/>
        </authorList>
    </citation>
    <scope>NUCLEOTIDE SEQUENCE [LARGE SCALE GENOMIC DNA]</scope>
    <source>
        <strain evidence="16">ATCC 18201 / CBS 1600 / BCRC 20928 / JCM 3617 / NBRC 0987 / NRRL Y-1542</strain>
    </source>
</reference>
<dbReference type="PANTHER" id="PTHR31468">
    <property type="entry name" value="1,3-BETA-GLUCANOSYLTRANSFERASE GAS1"/>
    <property type="match status" value="1"/>
</dbReference>
<protein>
    <recommendedName>
        <fullName evidence="12">1,3-beta-glucanosyltransferase</fullName>
        <ecNumber evidence="12">2.4.1.-</ecNumber>
    </recommendedName>
</protein>
<dbReference type="Pfam" id="PF03198">
    <property type="entry name" value="Glyco_hydro_72"/>
    <property type="match status" value="1"/>
</dbReference>
<evidence type="ECO:0000313" key="16">
    <source>
        <dbReference type="Proteomes" id="UP000038830"/>
    </source>
</evidence>
<comment type="similarity">
    <text evidence="3 12">Belongs to the glycosyl hydrolase 72 family.</text>
</comment>
<organism evidence="15 16">
    <name type="scientific">Cyberlindnera jadinii (strain ATCC 18201 / CBS 1600 / BCRC 20928 / JCM 3617 / NBRC 0987 / NRRL Y-1542)</name>
    <name type="common">Torula yeast</name>
    <name type="synonym">Candida utilis</name>
    <dbReference type="NCBI Taxonomy" id="983966"/>
    <lineage>
        <taxon>Eukaryota</taxon>
        <taxon>Fungi</taxon>
        <taxon>Dikarya</taxon>
        <taxon>Ascomycota</taxon>
        <taxon>Saccharomycotina</taxon>
        <taxon>Saccharomycetes</taxon>
        <taxon>Phaffomycetales</taxon>
        <taxon>Phaffomycetaceae</taxon>
        <taxon>Cyberlindnera</taxon>
    </lineage>
</organism>
<evidence type="ECO:0000256" key="7">
    <source>
        <dbReference type="ARBA" id="ARBA00023136"/>
    </source>
</evidence>
<comment type="subcellular location">
    <subcellularLocation>
        <location evidence="1">Cell envelope</location>
    </subcellularLocation>
    <subcellularLocation>
        <location evidence="12">Cell membrane</location>
        <topology evidence="12">Lipid-anchor</topology>
        <topology evidence="12">GPI-anchor</topology>
    </subcellularLocation>
    <subcellularLocation>
        <location evidence="2">Membrane</location>
        <topology evidence="2">Lipid-anchor</topology>
        <topology evidence="2">GPI-anchor</topology>
    </subcellularLocation>
</comment>
<evidence type="ECO:0000256" key="3">
    <source>
        <dbReference type="ARBA" id="ARBA00007528"/>
    </source>
</evidence>
<evidence type="ECO:0000256" key="12">
    <source>
        <dbReference type="RuleBase" id="RU361209"/>
    </source>
</evidence>
<dbReference type="AlphaFoldDB" id="A0A0H5CGQ1"/>
<dbReference type="PANTHER" id="PTHR31468:SF5">
    <property type="entry name" value="1,3-BETA-GLUCANOSYLTRANSFERASE GAS5"/>
    <property type="match status" value="1"/>
</dbReference>
<keyword evidence="4 12" id="KW-0336">GPI-anchor</keyword>
<evidence type="ECO:0000256" key="10">
    <source>
        <dbReference type="ARBA" id="ARBA00023288"/>
    </source>
</evidence>
<evidence type="ECO:0000256" key="13">
    <source>
        <dbReference type="SAM" id="MobiDB-lite"/>
    </source>
</evidence>
<dbReference type="SUPFAM" id="SSF51445">
    <property type="entry name" value="(Trans)glycosidases"/>
    <property type="match status" value="1"/>
</dbReference>
<accession>A0A0H5CGQ1</accession>
<evidence type="ECO:0000313" key="15">
    <source>
        <dbReference type="EMBL" id="CEP23729.1"/>
    </source>
</evidence>
<dbReference type="Proteomes" id="UP000038830">
    <property type="component" value="Unassembled WGS sequence"/>
</dbReference>
<dbReference type="GO" id="GO:0009277">
    <property type="term" value="C:fungal-type cell wall"/>
    <property type="evidence" value="ECO:0007669"/>
    <property type="project" value="UniProtKB-ARBA"/>
</dbReference>
<dbReference type="GO" id="GO:0005886">
    <property type="term" value="C:plasma membrane"/>
    <property type="evidence" value="ECO:0007669"/>
    <property type="project" value="UniProtKB-SubCell"/>
</dbReference>
<keyword evidence="11" id="KW-0961">Cell wall biogenesis/degradation</keyword>
<feature type="region of interest" description="Disordered" evidence="13">
    <location>
        <begin position="380"/>
        <end position="417"/>
    </location>
</feature>
<dbReference type="GO" id="GO:0098552">
    <property type="term" value="C:side of membrane"/>
    <property type="evidence" value="ECO:0007669"/>
    <property type="project" value="UniProtKB-KW"/>
</dbReference>
<keyword evidence="5 12" id="KW-0808">Transferase</keyword>
<evidence type="ECO:0000256" key="9">
    <source>
        <dbReference type="ARBA" id="ARBA00023180"/>
    </source>
</evidence>
<dbReference type="FunFam" id="3.20.20.80:FF:000032">
    <property type="entry name" value="1,3-beta-glucanosyltransferase"/>
    <property type="match status" value="1"/>
</dbReference>
<comment type="function">
    <text evidence="12">Splits internally a 1,3-beta-glucan molecule and transfers the newly generated reducing end (the donor) to the non-reducing end of another 1,3-beta-glucan molecule (the acceptor) forming a 1,3-beta linkage, resulting in the elongation of 1,3-beta-glucan chains in the cell wall.</text>
</comment>
<evidence type="ECO:0000256" key="4">
    <source>
        <dbReference type="ARBA" id="ARBA00022622"/>
    </source>
</evidence>
<evidence type="ECO:0000256" key="5">
    <source>
        <dbReference type="ARBA" id="ARBA00022679"/>
    </source>
</evidence>
<feature type="signal peptide" evidence="12">
    <location>
        <begin position="1"/>
        <end position="18"/>
    </location>
</feature>
<dbReference type="EC" id="2.4.1.-" evidence="12"/>
<keyword evidence="14" id="KW-1133">Transmembrane helix</keyword>
<dbReference type="InterPro" id="IPR004886">
    <property type="entry name" value="Glucanosyltransferase"/>
</dbReference>
<dbReference type="GO" id="GO:0042124">
    <property type="term" value="F:1,3-beta-glucanosyltransferase activity"/>
    <property type="evidence" value="ECO:0007669"/>
    <property type="project" value="TreeGrafter"/>
</dbReference>
<name>A0A0H5CGQ1_CYBJN</name>
<dbReference type="EMBL" id="CDQK01000005">
    <property type="protein sequence ID" value="CEP23729.1"/>
    <property type="molecule type" value="Genomic_DNA"/>
</dbReference>
<keyword evidence="9" id="KW-0325">Glycoprotein</keyword>
<evidence type="ECO:0000256" key="14">
    <source>
        <dbReference type="SAM" id="Phobius"/>
    </source>
</evidence>
<dbReference type="GO" id="GO:0071970">
    <property type="term" value="P:fungal-type cell wall (1-&gt;3)-beta-D-glucan biosynthetic process"/>
    <property type="evidence" value="ECO:0007669"/>
    <property type="project" value="TreeGrafter"/>
</dbReference>
<evidence type="ECO:0000256" key="1">
    <source>
        <dbReference type="ARBA" id="ARBA00004196"/>
    </source>
</evidence>
<keyword evidence="7 12" id="KW-0472">Membrane</keyword>
<feature type="chain" id="PRO_5005118926" description="1,3-beta-glucanosyltransferase" evidence="12">
    <location>
        <begin position="19"/>
        <end position="478"/>
    </location>
</feature>
<gene>
    <name evidence="15" type="primary">GAS5</name>
    <name evidence="15" type="ORF">BN1211_4375</name>
</gene>
<feature type="transmembrane region" description="Helical" evidence="14">
    <location>
        <begin position="459"/>
        <end position="477"/>
    </location>
</feature>
<evidence type="ECO:0000256" key="2">
    <source>
        <dbReference type="ARBA" id="ARBA00004589"/>
    </source>
</evidence>